<feature type="domain" description="GST N-terminal" evidence="1">
    <location>
        <begin position="1"/>
        <end position="81"/>
    </location>
</feature>
<dbReference type="InterPro" id="IPR036282">
    <property type="entry name" value="Glutathione-S-Trfase_C_sf"/>
</dbReference>
<dbReference type="Gene3D" id="3.40.30.10">
    <property type="entry name" value="Glutaredoxin"/>
    <property type="match status" value="1"/>
</dbReference>
<dbReference type="PANTHER" id="PTHR42673:SF4">
    <property type="entry name" value="MALEYLACETOACETATE ISOMERASE"/>
    <property type="match status" value="1"/>
</dbReference>
<reference evidence="2 3" key="1">
    <citation type="submission" date="2020-10" db="EMBL/GenBank/DDBJ databases">
        <title>The genome sequence of Chitinilyticum litopenaei 4Y14.</title>
        <authorList>
            <person name="Liu Y."/>
        </authorList>
    </citation>
    <scope>NUCLEOTIDE SEQUENCE [LARGE SCALE GENOMIC DNA]</scope>
    <source>
        <strain evidence="2 3">4Y14</strain>
    </source>
</reference>
<dbReference type="GO" id="GO:0006749">
    <property type="term" value="P:glutathione metabolic process"/>
    <property type="evidence" value="ECO:0007669"/>
    <property type="project" value="TreeGrafter"/>
</dbReference>
<sequence length="226" mass="25059">MQLVIGNKNYSSWSLRPWVLLRTLDIPFTEIRLSFNDPDFKLQAHQYSPTAKVPVLVDHDFAVWDSLAIAEYLAEHFPDAGIWPADPQARAMARCLAAEMHSSFSALRQAMPMNVEASLPGIGMNDAVAKDLARLVEAWRDCRSRFGSDGPFLCGHFSAVDAFFAPVAFRLRTHAVTLPDDAAAYVDALLALPAMQEWHNEACAEQDFVSCDEPYRSADEAAAAWA</sequence>
<dbReference type="GO" id="GO:0004364">
    <property type="term" value="F:glutathione transferase activity"/>
    <property type="evidence" value="ECO:0007669"/>
    <property type="project" value="TreeGrafter"/>
</dbReference>
<dbReference type="AlphaFoldDB" id="A0A8J7G3D5"/>
<protein>
    <submittedName>
        <fullName evidence="2">Glutathione S-transferase family protein</fullName>
    </submittedName>
</protein>
<dbReference type="PANTHER" id="PTHR42673">
    <property type="entry name" value="MALEYLACETOACETATE ISOMERASE"/>
    <property type="match status" value="1"/>
</dbReference>
<dbReference type="SUPFAM" id="SSF47616">
    <property type="entry name" value="GST C-terminal domain-like"/>
    <property type="match status" value="1"/>
</dbReference>
<dbReference type="GO" id="GO:0006559">
    <property type="term" value="P:L-phenylalanine catabolic process"/>
    <property type="evidence" value="ECO:0007669"/>
    <property type="project" value="TreeGrafter"/>
</dbReference>
<evidence type="ECO:0000259" key="1">
    <source>
        <dbReference type="PROSITE" id="PS50404"/>
    </source>
</evidence>
<dbReference type="SFLD" id="SFLDS00019">
    <property type="entry name" value="Glutathione_Transferase_(cytos"/>
    <property type="match status" value="1"/>
</dbReference>
<dbReference type="InterPro" id="IPR004045">
    <property type="entry name" value="Glutathione_S-Trfase_N"/>
</dbReference>
<dbReference type="FunFam" id="3.40.30.10:FF:000206">
    <property type="entry name" value="Probable glutathione S-transferase"/>
    <property type="match status" value="1"/>
</dbReference>
<dbReference type="CDD" id="cd03194">
    <property type="entry name" value="GST_C_3"/>
    <property type="match status" value="1"/>
</dbReference>
<dbReference type="CDD" id="cd03043">
    <property type="entry name" value="GST_N_1"/>
    <property type="match status" value="1"/>
</dbReference>
<evidence type="ECO:0000313" key="3">
    <source>
        <dbReference type="Proteomes" id="UP000604481"/>
    </source>
</evidence>
<name>A0A8J7G3D5_9NEIS</name>
<dbReference type="EMBL" id="JADFUA010000011">
    <property type="protein sequence ID" value="MBE9610628.1"/>
    <property type="molecule type" value="Genomic_DNA"/>
</dbReference>
<dbReference type="InterPro" id="IPR036249">
    <property type="entry name" value="Thioredoxin-like_sf"/>
</dbReference>
<dbReference type="Gene3D" id="1.20.1050.10">
    <property type="match status" value="1"/>
</dbReference>
<dbReference type="Pfam" id="PF13409">
    <property type="entry name" value="GST_N_2"/>
    <property type="match status" value="1"/>
</dbReference>
<accession>A0A8J7G3D5</accession>
<dbReference type="SUPFAM" id="SSF52833">
    <property type="entry name" value="Thioredoxin-like"/>
    <property type="match status" value="1"/>
</dbReference>
<dbReference type="Proteomes" id="UP000604481">
    <property type="component" value="Unassembled WGS sequence"/>
</dbReference>
<dbReference type="PROSITE" id="PS50404">
    <property type="entry name" value="GST_NTER"/>
    <property type="match status" value="1"/>
</dbReference>
<dbReference type="GO" id="GO:0016034">
    <property type="term" value="F:maleylacetoacetate isomerase activity"/>
    <property type="evidence" value="ECO:0007669"/>
    <property type="project" value="TreeGrafter"/>
</dbReference>
<comment type="caution">
    <text evidence="2">The sequence shown here is derived from an EMBL/GenBank/DDBJ whole genome shotgun (WGS) entry which is preliminary data.</text>
</comment>
<organism evidence="2 3">
    <name type="scientific">Chitinilyticum piscinae</name>
    <dbReference type="NCBI Taxonomy" id="2866724"/>
    <lineage>
        <taxon>Bacteria</taxon>
        <taxon>Pseudomonadati</taxon>
        <taxon>Pseudomonadota</taxon>
        <taxon>Betaproteobacteria</taxon>
        <taxon>Neisseriales</taxon>
        <taxon>Chitinibacteraceae</taxon>
        <taxon>Chitinilyticum</taxon>
    </lineage>
</organism>
<gene>
    <name evidence="2" type="ORF">INR99_14905</name>
</gene>
<evidence type="ECO:0000313" key="2">
    <source>
        <dbReference type="EMBL" id="MBE9610628.1"/>
    </source>
</evidence>
<dbReference type="Pfam" id="PF13410">
    <property type="entry name" value="GST_C_2"/>
    <property type="match status" value="1"/>
</dbReference>
<proteinExistence type="predicted"/>
<keyword evidence="3" id="KW-1185">Reference proteome</keyword>
<dbReference type="InterPro" id="IPR040079">
    <property type="entry name" value="Glutathione_S-Trfase"/>
</dbReference>